<dbReference type="InterPro" id="IPR045865">
    <property type="entry name" value="ACT-like_dom_sf"/>
</dbReference>
<reference evidence="11" key="1">
    <citation type="journal article" date="2023" name="Nat. Commun.">
        <title>Diploid and tetraploid genomes of Acorus and the evolution of monocots.</title>
        <authorList>
            <person name="Ma L."/>
            <person name="Liu K.W."/>
            <person name="Li Z."/>
            <person name="Hsiao Y.Y."/>
            <person name="Qi Y."/>
            <person name="Fu T."/>
            <person name="Tang G.D."/>
            <person name="Zhang D."/>
            <person name="Sun W.H."/>
            <person name="Liu D.K."/>
            <person name="Li Y."/>
            <person name="Chen G.Z."/>
            <person name="Liu X.D."/>
            <person name="Liao X.Y."/>
            <person name="Jiang Y.T."/>
            <person name="Yu X."/>
            <person name="Hao Y."/>
            <person name="Huang J."/>
            <person name="Zhao X.W."/>
            <person name="Ke S."/>
            <person name="Chen Y.Y."/>
            <person name="Wu W.L."/>
            <person name="Hsu J.L."/>
            <person name="Lin Y.F."/>
            <person name="Huang M.D."/>
            <person name="Li C.Y."/>
            <person name="Huang L."/>
            <person name="Wang Z.W."/>
            <person name="Zhao X."/>
            <person name="Zhong W.Y."/>
            <person name="Peng D.H."/>
            <person name="Ahmad S."/>
            <person name="Lan S."/>
            <person name="Zhang J.S."/>
            <person name="Tsai W.C."/>
            <person name="Van de Peer Y."/>
            <person name="Liu Z.J."/>
        </authorList>
    </citation>
    <scope>NUCLEOTIDE SEQUENCE</scope>
    <source>
        <strain evidence="11">SCP</strain>
    </source>
</reference>
<dbReference type="GO" id="GO:0003700">
    <property type="term" value="F:DNA-binding transcription factor activity"/>
    <property type="evidence" value="ECO:0007669"/>
    <property type="project" value="TreeGrafter"/>
</dbReference>
<dbReference type="GO" id="GO:0043565">
    <property type="term" value="F:sequence-specific DNA binding"/>
    <property type="evidence" value="ECO:0007669"/>
    <property type="project" value="TreeGrafter"/>
</dbReference>
<dbReference type="Gene3D" id="4.10.280.10">
    <property type="entry name" value="Helix-loop-helix DNA-binding domain"/>
    <property type="match status" value="1"/>
</dbReference>
<evidence type="ECO:0000256" key="3">
    <source>
        <dbReference type="ARBA" id="ARBA00011738"/>
    </source>
</evidence>
<keyword evidence="7" id="KW-0539">Nucleus</keyword>
<protein>
    <submittedName>
        <fullName evidence="11">Transcription factor bHLH35</fullName>
    </submittedName>
</protein>
<dbReference type="InterPro" id="IPR054502">
    <property type="entry name" value="bHLH-TF_ACT-like_plant"/>
</dbReference>
<evidence type="ECO:0000256" key="5">
    <source>
        <dbReference type="ARBA" id="ARBA00023125"/>
    </source>
</evidence>
<feature type="coiled-coil region" evidence="8">
    <location>
        <begin position="86"/>
        <end position="116"/>
    </location>
</feature>
<dbReference type="Pfam" id="PF00010">
    <property type="entry name" value="HLH"/>
    <property type="match status" value="1"/>
</dbReference>
<proteinExistence type="inferred from homology"/>
<dbReference type="InterPro" id="IPR011598">
    <property type="entry name" value="bHLH_dom"/>
</dbReference>
<feature type="domain" description="ACT" evidence="10">
    <location>
        <begin position="172"/>
        <end position="244"/>
    </location>
</feature>
<name>A0AAV9BHN7_ACOGR</name>
<keyword evidence="8" id="KW-0175">Coiled coil</keyword>
<comment type="subcellular location">
    <subcellularLocation>
        <location evidence="1">Nucleus</location>
    </subcellularLocation>
</comment>
<comment type="caution">
    <text evidence="11">The sequence shown here is derived from an EMBL/GenBank/DDBJ whole genome shotgun (WGS) entry which is preliminary data.</text>
</comment>
<evidence type="ECO:0000259" key="10">
    <source>
        <dbReference type="PROSITE" id="PS51671"/>
    </source>
</evidence>
<dbReference type="Pfam" id="PF22754">
    <property type="entry name" value="bHLH-TF_ACT-like_plant"/>
    <property type="match status" value="1"/>
</dbReference>
<keyword evidence="6" id="KW-0804">Transcription</keyword>
<comment type="subunit">
    <text evidence="3">Homodimer.</text>
</comment>
<dbReference type="SMART" id="SM00353">
    <property type="entry name" value="HLH"/>
    <property type="match status" value="1"/>
</dbReference>
<reference evidence="11" key="2">
    <citation type="submission" date="2023-06" db="EMBL/GenBank/DDBJ databases">
        <authorList>
            <person name="Ma L."/>
            <person name="Liu K.-W."/>
            <person name="Li Z."/>
            <person name="Hsiao Y.-Y."/>
            <person name="Qi Y."/>
            <person name="Fu T."/>
            <person name="Tang G."/>
            <person name="Zhang D."/>
            <person name="Sun W.-H."/>
            <person name="Liu D.-K."/>
            <person name="Li Y."/>
            <person name="Chen G.-Z."/>
            <person name="Liu X.-D."/>
            <person name="Liao X.-Y."/>
            <person name="Jiang Y.-T."/>
            <person name="Yu X."/>
            <person name="Hao Y."/>
            <person name="Huang J."/>
            <person name="Zhao X.-W."/>
            <person name="Ke S."/>
            <person name="Chen Y.-Y."/>
            <person name="Wu W.-L."/>
            <person name="Hsu J.-L."/>
            <person name="Lin Y.-F."/>
            <person name="Huang M.-D."/>
            <person name="Li C.-Y."/>
            <person name="Huang L."/>
            <person name="Wang Z.-W."/>
            <person name="Zhao X."/>
            <person name="Zhong W.-Y."/>
            <person name="Peng D.-H."/>
            <person name="Ahmad S."/>
            <person name="Lan S."/>
            <person name="Zhang J.-S."/>
            <person name="Tsai W.-C."/>
            <person name="Van De Peer Y."/>
            <person name="Liu Z.-J."/>
        </authorList>
    </citation>
    <scope>NUCLEOTIDE SEQUENCE</scope>
    <source>
        <strain evidence="11">SCP</strain>
        <tissue evidence="11">Leaves</tissue>
    </source>
</reference>
<evidence type="ECO:0000259" key="9">
    <source>
        <dbReference type="PROSITE" id="PS50888"/>
    </source>
</evidence>
<dbReference type="FunFam" id="4.10.280.10:FF:000096">
    <property type="entry name" value="Basic helix-loop-helix (BHLH) DNA-binding superfamily protein"/>
    <property type="match status" value="1"/>
</dbReference>
<keyword evidence="4" id="KW-0805">Transcription regulation</keyword>
<gene>
    <name evidence="11" type="ORF">QJS04_geneDACA004084</name>
</gene>
<comment type="similarity">
    <text evidence="2">Belongs to the bHLH protein family.</text>
</comment>
<feature type="domain" description="BHLH" evidence="9">
    <location>
        <begin position="47"/>
        <end position="96"/>
    </location>
</feature>
<evidence type="ECO:0000256" key="2">
    <source>
        <dbReference type="ARBA" id="ARBA00005510"/>
    </source>
</evidence>
<dbReference type="EMBL" id="JAUJYN010000003">
    <property type="protein sequence ID" value="KAK1276120.1"/>
    <property type="molecule type" value="Genomic_DNA"/>
</dbReference>
<evidence type="ECO:0000256" key="6">
    <source>
        <dbReference type="ARBA" id="ARBA00023163"/>
    </source>
</evidence>
<evidence type="ECO:0000256" key="8">
    <source>
        <dbReference type="SAM" id="Coils"/>
    </source>
</evidence>
<dbReference type="SUPFAM" id="SSF47459">
    <property type="entry name" value="HLH, helix-loop-helix DNA-binding domain"/>
    <property type="match status" value="1"/>
</dbReference>
<dbReference type="GO" id="GO:0046983">
    <property type="term" value="F:protein dimerization activity"/>
    <property type="evidence" value="ECO:0007669"/>
    <property type="project" value="InterPro"/>
</dbReference>
<dbReference type="Proteomes" id="UP001179952">
    <property type="component" value="Unassembled WGS sequence"/>
</dbReference>
<dbReference type="PROSITE" id="PS51671">
    <property type="entry name" value="ACT"/>
    <property type="match status" value="1"/>
</dbReference>
<dbReference type="PANTHER" id="PTHR31945:SF26">
    <property type="entry name" value="TRANSCRIPTION FACTOR BHLH35"/>
    <property type="match status" value="1"/>
</dbReference>
<accession>A0AAV9BHN7</accession>
<evidence type="ECO:0000313" key="12">
    <source>
        <dbReference type="Proteomes" id="UP001179952"/>
    </source>
</evidence>
<dbReference type="CDD" id="cd04873">
    <property type="entry name" value="ACT_UUR-ACR-like"/>
    <property type="match status" value="1"/>
</dbReference>
<evidence type="ECO:0000256" key="7">
    <source>
        <dbReference type="ARBA" id="ARBA00023242"/>
    </source>
</evidence>
<keyword evidence="5" id="KW-0238">DNA-binding</keyword>
<dbReference type="GO" id="GO:0005634">
    <property type="term" value="C:nucleus"/>
    <property type="evidence" value="ECO:0007669"/>
    <property type="project" value="UniProtKB-SubCell"/>
</dbReference>
<sequence length="246" mass="28071">MDNLDDEYNLYWETKRFFENEELDNWALDEAFSGYYDSSSPDGAATSTAAKNIVMERNRRKKLNERLYALRSVVPNITKMDKASIIKDAIDYIQELQEQERRIEVEISELETGRRDRPLVNEVVDDVMTVPVSRPSKKKRVIKSFDGGKDTRSPSIDVLELRVSEVGEKTSVITITCNKKADTLVKLCEAFESLHLKVVTANITSFSGRLLKTLFVEIDEDESAQLKERIELAIAELDAPHSPMSF</sequence>
<evidence type="ECO:0000256" key="1">
    <source>
        <dbReference type="ARBA" id="ARBA00004123"/>
    </source>
</evidence>
<dbReference type="SUPFAM" id="SSF55021">
    <property type="entry name" value="ACT-like"/>
    <property type="match status" value="1"/>
</dbReference>
<evidence type="ECO:0000313" key="11">
    <source>
        <dbReference type="EMBL" id="KAK1276120.1"/>
    </source>
</evidence>
<keyword evidence="12" id="KW-1185">Reference proteome</keyword>
<dbReference type="PANTHER" id="PTHR31945">
    <property type="entry name" value="TRANSCRIPTION FACTOR SCREAM2-RELATED"/>
    <property type="match status" value="1"/>
</dbReference>
<dbReference type="InterPro" id="IPR002912">
    <property type="entry name" value="ACT_dom"/>
</dbReference>
<evidence type="ECO:0000256" key="4">
    <source>
        <dbReference type="ARBA" id="ARBA00023015"/>
    </source>
</evidence>
<dbReference type="InterPro" id="IPR036638">
    <property type="entry name" value="HLH_DNA-bd_sf"/>
</dbReference>
<dbReference type="InterPro" id="IPR051358">
    <property type="entry name" value="TF_AMS/ICE1/BHLH6-like"/>
</dbReference>
<organism evidence="11 12">
    <name type="scientific">Acorus gramineus</name>
    <name type="common">Dwarf sweet flag</name>
    <dbReference type="NCBI Taxonomy" id="55184"/>
    <lineage>
        <taxon>Eukaryota</taxon>
        <taxon>Viridiplantae</taxon>
        <taxon>Streptophyta</taxon>
        <taxon>Embryophyta</taxon>
        <taxon>Tracheophyta</taxon>
        <taxon>Spermatophyta</taxon>
        <taxon>Magnoliopsida</taxon>
        <taxon>Liliopsida</taxon>
        <taxon>Acoraceae</taxon>
        <taxon>Acorus</taxon>
    </lineage>
</organism>
<dbReference type="AlphaFoldDB" id="A0AAV9BHN7"/>
<dbReference type="PROSITE" id="PS50888">
    <property type="entry name" value="BHLH"/>
    <property type="match status" value="1"/>
</dbReference>